<evidence type="ECO:0000256" key="1">
    <source>
        <dbReference type="SAM" id="Coils"/>
    </source>
</evidence>
<dbReference type="Proteomes" id="UP000006755">
    <property type="component" value="Unassembled WGS sequence"/>
</dbReference>
<feature type="compositionally biased region" description="Acidic residues" evidence="2">
    <location>
        <begin position="797"/>
        <end position="818"/>
    </location>
</feature>
<dbReference type="NCBIfam" id="TIGR03504">
    <property type="entry name" value="FimV_Cterm"/>
    <property type="match status" value="1"/>
</dbReference>
<feature type="coiled-coil region" evidence="1">
    <location>
        <begin position="304"/>
        <end position="373"/>
    </location>
</feature>
<feature type="region of interest" description="Disordered" evidence="2">
    <location>
        <begin position="582"/>
        <end position="616"/>
    </location>
</feature>
<feature type="region of interest" description="Disordered" evidence="2">
    <location>
        <begin position="254"/>
        <end position="297"/>
    </location>
</feature>
<dbReference type="OrthoDB" id="5298707at2"/>
<feature type="compositionally biased region" description="Polar residues" evidence="2">
    <location>
        <begin position="254"/>
        <end position="270"/>
    </location>
</feature>
<evidence type="ECO:0000256" key="3">
    <source>
        <dbReference type="SAM" id="SignalP"/>
    </source>
</evidence>
<dbReference type="InterPro" id="IPR057840">
    <property type="entry name" value="FimV_N"/>
</dbReference>
<dbReference type="RefSeq" id="WP_008483343.1">
    <property type="nucleotide sequence ID" value="NZ_AMRI01000005.1"/>
</dbReference>
<evidence type="ECO:0000256" key="2">
    <source>
        <dbReference type="SAM" id="MobiDB-lite"/>
    </source>
</evidence>
<reference evidence="5 6" key="1">
    <citation type="journal article" date="2012" name="J. Bacteriol.">
        <title>Genome Sequence of Gallaecimonas xiamenensis Type Strain 3-C-1.</title>
        <authorList>
            <person name="Lai Q."/>
            <person name="Wang L."/>
            <person name="Wang W."/>
            <person name="Shao Z."/>
        </authorList>
    </citation>
    <scope>NUCLEOTIDE SEQUENCE [LARGE SCALE GENOMIC DNA]</scope>
    <source>
        <strain evidence="5 6">3-C-1</strain>
    </source>
</reference>
<feature type="region of interest" description="Disordered" evidence="2">
    <location>
        <begin position="543"/>
        <end position="566"/>
    </location>
</feature>
<dbReference type="PATRIC" id="fig|745411.4.peg.993"/>
<feature type="region of interest" description="Disordered" evidence="2">
    <location>
        <begin position="129"/>
        <end position="153"/>
    </location>
</feature>
<feature type="region of interest" description="Disordered" evidence="2">
    <location>
        <begin position="628"/>
        <end position="767"/>
    </location>
</feature>
<comment type="caution">
    <text evidence="5">The sequence shown here is derived from an EMBL/GenBank/DDBJ whole genome shotgun (WGS) entry which is preliminary data.</text>
</comment>
<keyword evidence="1" id="KW-0175">Coiled coil</keyword>
<evidence type="ECO:0000313" key="5">
    <source>
        <dbReference type="EMBL" id="EKE76238.1"/>
    </source>
</evidence>
<dbReference type="InterPro" id="IPR020011">
    <property type="entry name" value="FimV_C"/>
</dbReference>
<dbReference type="EMBL" id="AMRI01000005">
    <property type="protein sequence ID" value="EKE76238.1"/>
    <property type="molecule type" value="Genomic_DNA"/>
</dbReference>
<feature type="chain" id="PRO_5003859106" description="FimV N-terminal domain-containing protein" evidence="3">
    <location>
        <begin position="22"/>
        <end position="1027"/>
    </location>
</feature>
<organism evidence="5 6">
    <name type="scientific">Gallaecimonas xiamenensis 3-C-1</name>
    <dbReference type="NCBI Taxonomy" id="745411"/>
    <lineage>
        <taxon>Bacteria</taxon>
        <taxon>Pseudomonadati</taxon>
        <taxon>Pseudomonadota</taxon>
        <taxon>Gammaproteobacteria</taxon>
        <taxon>Enterobacterales</taxon>
        <taxon>Gallaecimonadaceae</taxon>
        <taxon>Gallaecimonas</taxon>
    </lineage>
</organism>
<feature type="compositionally biased region" description="Acidic residues" evidence="2">
    <location>
        <begin position="605"/>
        <end position="616"/>
    </location>
</feature>
<evidence type="ECO:0000259" key="4">
    <source>
        <dbReference type="Pfam" id="PF25800"/>
    </source>
</evidence>
<feature type="signal peptide" evidence="3">
    <location>
        <begin position="1"/>
        <end position="21"/>
    </location>
</feature>
<accession>K2JLP9</accession>
<feature type="compositionally biased region" description="Polar residues" evidence="2">
    <location>
        <begin position="281"/>
        <end position="295"/>
    </location>
</feature>
<feature type="compositionally biased region" description="Low complexity" evidence="2">
    <location>
        <begin position="643"/>
        <end position="652"/>
    </location>
</feature>
<sequence length="1027" mass="110946">MKLSRIAALVLATGVSSQALALELGELKVSSAINQPFAAKLELVGPDALDPTKIRIDLSARQAFEPLGQKVQVKVDDIVTEKGRRYLVLSSADNVSAPFVSLQVDIAGLPSGRVTNDYDLLLDDKPSSDLSALPQENRSAAPAAAAKPKVTVNSPAKTTATDLASGHTGKSDFYGPISPSDTLWSLANGLRPDRSVSVYQTMIAIQRKNPEAFLDGDINRMVKGSILRVPTLAEVQAVDPDEARRRFVSGTTVTASRLTQNDSPQVSRSVAQPKVAEKPKTSTSAPAVVKASSNGPKVDESLLQQKLNEQAQRHAEEMAQLRKELSSSTDNLEEVLAENQRLKSRINQVMEELASLQQQLADEVKLQEELRQVIASQNAKLNQPQASKEEGDFFGQLLNTTWGLALLGAIPGLLLLLLGLRWWRGRNKEEVSEERSFASRIVNKDESADDGMDNLDGAAAAALAAGAAGAALADEDDIQDDPLADASLDDMLASLPDEEEELPAAEAPPTAEQEEFFEEDDFAIRLDEESDLDDWVVLEEQTTQQRMSEAEEILEDQPEETPADDLDAALDASISEVEALLSEEDAAEPVAEPQAPSVAEANQAFDDESLQLPEQDDDAFLAAAVVQQAADDAKDDLQASTSAAVAEAVAEPVAEDLASEETAEEPLLSELPDFEEEVPVAVEPTQATVPPLAEESAFAEEEAPAEAEPQLADLPQEDDLPAFDALDEQPAAMAPEDDDIPTFAATEPAGNDLEQAEDDELAFEESELADFNDFNVAAADALLAGMSKEDGQALADDTAEEDEDLLSLPELDEDFNFDDLDKAPQEVNASVNETELDLDDDILELDEDAELANDDLLAEIAGYEDQNELSLDNLDEDSLLEQEEGQIPGQKWDAENTLNWEAPKVDSIAFDNNPVALEGEGLDWQAPKAGKEDFIDIDELMKDADSDLSEEDPYGEWSLALDMKGYEDLVGKGDEEDDSQMGSKLDLARAYMEIDDLDSARELLDEVQAKGSVDEKAEAIKLLGRLG</sequence>
<dbReference type="STRING" id="745411.B3C1_05000"/>
<feature type="compositionally biased region" description="Acidic residues" evidence="2">
    <location>
        <begin position="653"/>
        <end position="664"/>
    </location>
</feature>
<dbReference type="InterPro" id="IPR038440">
    <property type="entry name" value="FimV_C_sf"/>
</dbReference>
<keyword evidence="3" id="KW-0732">Signal</keyword>
<protein>
    <recommendedName>
        <fullName evidence="4">FimV N-terminal domain-containing protein</fullName>
    </recommendedName>
</protein>
<dbReference type="InterPro" id="IPR020012">
    <property type="entry name" value="LysM_FimV"/>
</dbReference>
<feature type="region of interest" description="Disordered" evidence="2">
    <location>
        <begin position="789"/>
        <end position="822"/>
    </location>
</feature>
<dbReference type="Pfam" id="PF25800">
    <property type="entry name" value="FimV_N"/>
    <property type="match status" value="1"/>
</dbReference>
<name>K2JLP9_9GAMM</name>
<feature type="compositionally biased region" description="Low complexity" evidence="2">
    <location>
        <begin position="140"/>
        <end position="149"/>
    </location>
</feature>
<feature type="domain" description="FimV N-terminal" evidence="4">
    <location>
        <begin position="22"/>
        <end position="124"/>
    </location>
</feature>
<proteinExistence type="predicted"/>
<dbReference type="NCBIfam" id="TIGR03505">
    <property type="entry name" value="FimV_core"/>
    <property type="match status" value="1"/>
</dbReference>
<dbReference type="eggNOG" id="COG3170">
    <property type="taxonomic scope" value="Bacteria"/>
</dbReference>
<keyword evidence="6" id="KW-1185">Reference proteome</keyword>
<feature type="compositionally biased region" description="Acidic residues" evidence="2">
    <location>
        <begin position="754"/>
        <end position="767"/>
    </location>
</feature>
<feature type="compositionally biased region" description="Acidic residues" evidence="2">
    <location>
        <begin position="550"/>
        <end position="566"/>
    </location>
</feature>
<evidence type="ECO:0000313" key="6">
    <source>
        <dbReference type="Proteomes" id="UP000006755"/>
    </source>
</evidence>
<dbReference type="AlphaFoldDB" id="K2JLP9"/>
<dbReference type="Gene3D" id="1.20.58.2200">
    <property type="match status" value="1"/>
</dbReference>
<gene>
    <name evidence="5" type="ORF">B3C1_05000</name>
</gene>
<feature type="compositionally biased region" description="Acidic residues" evidence="2">
    <location>
        <begin position="715"/>
        <end position="727"/>
    </location>
</feature>